<evidence type="ECO:0000256" key="11">
    <source>
        <dbReference type="ARBA" id="ARBA00023196"/>
    </source>
</evidence>
<keyword evidence="8" id="KW-0406">Ion transport</keyword>
<keyword evidence="11" id="KW-0139">CF(1)</keyword>
<evidence type="ECO:0000256" key="3">
    <source>
        <dbReference type="ARBA" id="ARBA00016960"/>
    </source>
</evidence>
<evidence type="ECO:0000256" key="5">
    <source>
        <dbReference type="ARBA" id="ARBA00022781"/>
    </source>
</evidence>
<dbReference type="AlphaFoldDB" id="A0A1Y2HJ59"/>
<accession>A0A1Y2HJ59</accession>
<keyword evidence="10" id="KW-0472">Membrane</keyword>
<evidence type="ECO:0000313" key="15">
    <source>
        <dbReference type="EMBL" id="ORZ34595.1"/>
    </source>
</evidence>
<gene>
    <name evidence="15" type="ORF">BCR44DRAFT_136747</name>
</gene>
<evidence type="ECO:0000256" key="8">
    <source>
        <dbReference type="ARBA" id="ARBA00023065"/>
    </source>
</evidence>
<dbReference type="CDD" id="cd12152">
    <property type="entry name" value="F1-ATPase_delta"/>
    <property type="match status" value="1"/>
</dbReference>
<organism evidence="15 16">
    <name type="scientific">Catenaria anguillulae PL171</name>
    <dbReference type="NCBI Taxonomy" id="765915"/>
    <lineage>
        <taxon>Eukaryota</taxon>
        <taxon>Fungi</taxon>
        <taxon>Fungi incertae sedis</taxon>
        <taxon>Blastocladiomycota</taxon>
        <taxon>Blastocladiomycetes</taxon>
        <taxon>Blastocladiales</taxon>
        <taxon>Catenariaceae</taxon>
        <taxon>Catenaria</taxon>
    </lineage>
</organism>
<keyword evidence="4" id="KW-0813">Transport</keyword>
<dbReference type="NCBIfam" id="TIGR01216">
    <property type="entry name" value="ATP_synt_epsi"/>
    <property type="match status" value="1"/>
</dbReference>
<evidence type="ECO:0000256" key="6">
    <source>
        <dbReference type="ARBA" id="ARBA00022792"/>
    </source>
</evidence>
<protein>
    <recommendedName>
        <fullName evidence="3">ATP synthase subunit delta, mitochondrial</fullName>
    </recommendedName>
    <alternativeName>
        <fullName evidence="13">F-ATPase delta subunit</fullName>
    </alternativeName>
</protein>
<dbReference type="EMBL" id="MCFL01000027">
    <property type="protein sequence ID" value="ORZ34595.1"/>
    <property type="molecule type" value="Genomic_DNA"/>
</dbReference>
<name>A0A1Y2HJ59_9FUNG</name>
<keyword evidence="7" id="KW-0809">Transit peptide</keyword>
<evidence type="ECO:0000256" key="7">
    <source>
        <dbReference type="ARBA" id="ARBA00022946"/>
    </source>
</evidence>
<dbReference type="GO" id="GO:0046933">
    <property type="term" value="F:proton-transporting ATP synthase activity, rotational mechanism"/>
    <property type="evidence" value="ECO:0007669"/>
    <property type="project" value="InterPro"/>
</dbReference>
<dbReference type="SUPFAM" id="SSF51344">
    <property type="entry name" value="Epsilon subunit of F1F0-ATP synthase N-terminal domain"/>
    <property type="match status" value="1"/>
</dbReference>
<dbReference type="PANTHER" id="PTHR13822">
    <property type="entry name" value="ATP SYNTHASE DELTA/EPSILON CHAIN"/>
    <property type="match status" value="1"/>
</dbReference>
<dbReference type="STRING" id="765915.A0A1Y2HJ59"/>
<evidence type="ECO:0000256" key="2">
    <source>
        <dbReference type="ARBA" id="ARBA00005712"/>
    </source>
</evidence>
<evidence type="ECO:0000313" key="16">
    <source>
        <dbReference type="Proteomes" id="UP000193411"/>
    </source>
</evidence>
<dbReference type="Proteomes" id="UP000193411">
    <property type="component" value="Unassembled WGS sequence"/>
</dbReference>
<comment type="caution">
    <text evidence="15">The sequence shown here is derived from an EMBL/GenBank/DDBJ whole genome shotgun (WGS) entry which is preliminary data.</text>
</comment>
<keyword evidence="16" id="KW-1185">Reference proteome</keyword>
<proteinExistence type="inferred from homology"/>
<evidence type="ECO:0000256" key="9">
    <source>
        <dbReference type="ARBA" id="ARBA00023128"/>
    </source>
</evidence>
<dbReference type="Gene3D" id="1.20.5.440">
    <property type="entry name" value="ATP synthase delta/epsilon subunit, C-terminal domain"/>
    <property type="match status" value="1"/>
</dbReference>
<evidence type="ECO:0000256" key="12">
    <source>
        <dbReference type="ARBA" id="ARBA00023310"/>
    </source>
</evidence>
<reference evidence="15 16" key="1">
    <citation type="submission" date="2016-07" db="EMBL/GenBank/DDBJ databases">
        <title>Pervasive Adenine N6-methylation of Active Genes in Fungi.</title>
        <authorList>
            <consortium name="DOE Joint Genome Institute"/>
            <person name="Mondo S.J."/>
            <person name="Dannebaum R.O."/>
            <person name="Kuo R.C."/>
            <person name="Labutti K."/>
            <person name="Haridas S."/>
            <person name="Kuo A."/>
            <person name="Salamov A."/>
            <person name="Ahrendt S.R."/>
            <person name="Lipzen A."/>
            <person name="Sullivan W."/>
            <person name="Andreopoulos W.B."/>
            <person name="Clum A."/>
            <person name="Lindquist E."/>
            <person name="Daum C."/>
            <person name="Ramamoorthy G.K."/>
            <person name="Gryganskyi A."/>
            <person name="Culley D."/>
            <person name="Magnuson J.K."/>
            <person name="James T.Y."/>
            <person name="O'Malley M.A."/>
            <person name="Stajich J.E."/>
            <person name="Spatafora J.W."/>
            <person name="Visel A."/>
            <person name="Grigoriev I.V."/>
        </authorList>
    </citation>
    <scope>NUCLEOTIDE SEQUENCE [LARGE SCALE GENOMIC DNA]</scope>
    <source>
        <strain evidence="15 16">PL171</strain>
    </source>
</reference>
<evidence type="ECO:0000256" key="4">
    <source>
        <dbReference type="ARBA" id="ARBA00022448"/>
    </source>
</evidence>
<dbReference type="GO" id="GO:0045259">
    <property type="term" value="C:proton-transporting ATP synthase complex"/>
    <property type="evidence" value="ECO:0007669"/>
    <property type="project" value="UniProtKB-KW"/>
</dbReference>
<dbReference type="FunFam" id="2.60.15.10:FF:000003">
    <property type="entry name" value="ATP synthase subunit delta, mitochondrial"/>
    <property type="match status" value="1"/>
</dbReference>
<keyword evidence="5" id="KW-0375">Hydrogen ion transport</keyword>
<keyword evidence="6" id="KW-0999">Mitochondrion inner membrane</keyword>
<comment type="subcellular location">
    <subcellularLocation>
        <location evidence="1">Mitochondrion inner membrane</location>
    </subcellularLocation>
</comment>
<dbReference type="GO" id="GO:0005743">
    <property type="term" value="C:mitochondrial inner membrane"/>
    <property type="evidence" value="ECO:0007669"/>
    <property type="project" value="UniProtKB-SubCell"/>
</dbReference>
<keyword evidence="12" id="KW-0066">ATP synthesis</keyword>
<comment type="similarity">
    <text evidence="2">Belongs to the ATPase epsilon chain family.</text>
</comment>
<dbReference type="Pfam" id="PF02823">
    <property type="entry name" value="ATP-synt_DE_N"/>
    <property type="match status" value="1"/>
</dbReference>
<dbReference type="Gene3D" id="2.60.15.10">
    <property type="entry name" value="F0F1 ATP synthase delta/epsilon subunit, N-terminal"/>
    <property type="match status" value="1"/>
</dbReference>
<feature type="domain" description="ATP synthase F1 complex delta/epsilon subunit N-terminal" evidence="14">
    <location>
        <begin position="32"/>
        <end position="103"/>
    </location>
</feature>
<sequence length="162" mass="17370">MYRFAAQLAAPALRSAARSYATEAAAVSQNKLTLNLLLPHQALYTKKEVQQVNLSGVNGDIGILANHVPIIEELKPGVVEVIEKDGKKNKLFVSGGFAVVHADSSLNINAIEAFPLDAFDKETIRVGLDEATRKLTAAKDAAAQAEAKIEIEVYTALQNATK</sequence>
<keyword evidence="9" id="KW-0496">Mitochondrion</keyword>
<evidence type="ECO:0000256" key="10">
    <source>
        <dbReference type="ARBA" id="ARBA00023136"/>
    </source>
</evidence>
<dbReference type="InterPro" id="IPR001469">
    <property type="entry name" value="ATP_synth_F1_dsu/esu"/>
</dbReference>
<evidence type="ECO:0000259" key="14">
    <source>
        <dbReference type="Pfam" id="PF02823"/>
    </source>
</evidence>
<dbReference type="PANTHER" id="PTHR13822:SF7">
    <property type="entry name" value="ATP SYNTHASE SUBUNIT DELTA, MITOCHONDRIAL"/>
    <property type="match status" value="1"/>
</dbReference>
<evidence type="ECO:0000256" key="1">
    <source>
        <dbReference type="ARBA" id="ARBA00004273"/>
    </source>
</evidence>
<dbReference type="InterPro" id="IPR020546">
    <property type="entry name" value="ATP_synth_F1_dsu/esu_N"/>
</dbReference>
<dbReference type="OrthoDB" id="270171at2759"/>
<evidence type="ECO:0000256" key="13">
    <source>
        <dbReference type="ARBA" id="ARBA00031669"/>
    </source>
</evidence>
<dbReference type="HAMAP" id="MF_00530">
    <property type="entry name" value="ATP_synth_epsil_bac"/>
    <property type="match status" value="1"/>
</dbReference>
<dbReference type="InterPro" id="IPR036771">
    <property type="entry name" value="ATPsynth_dsu/esu_N"/>
</dbReference>